<dbReference type="Pfam" id="PF17194">
    <property type="entry name" value="AbiEi_3_N"/>
    <property type="match status" value="1"/>
</dbReference>
<dbReference type="EMBL" id="NSKD01000001">
    <property type="protein sequence ID" value="PAU82519.1"/>
    <property type="molecule type" value="Genomic_DNA"/>
</dbReference>
<dbReference type="OrthoDB" id="1550938at2"/>
<dbReference type="Proteomes" id="UP000218896">
    <property type="component" value="Unassembled WGS sequence"/>
</dbReference>
<evidence type="ECO:0000313" key="3">
    <source>
        <dbReference type="Proteomes" id="UP000218896"/>
    </source>
</evidence>
<dbReference type="InterPro" id="IPR021561">
    <property type="entry name" value="AbiEi_3"/>
</dbReference>
<evidence type="ECO:0000259" key="1">
    <source>
        <dbReference type="Pfam" id="PF17194"/>
    </source>
</evidence>
<sequence>MAIQNSEKLNHLGHLLPEGLLVDAAWLEKQSYSRALRSQYVASGWLEQPVRGVFRRPRGEVSWEQAVISLQTLLEYPVSVGGRTALELQGYAHYLPYAQLQVHLYSDAKLPGWVYKLPIEPELVVHNRQRFLPAVEVPSWATSLTESSAGGGNALPGGLRISPWGHWNWPLIVSTPERAFLEYLDELPNRATFHMADTFMEGLGNLRPRHLQPLLEATRSIKVKRLFFFFADRQRHAWLKWIDRSRIDLGSGKRMLVKGGVLDPAYQITVPAEFAREEGNGISRSISPSG</sequence>
<evidence type="ECO:0000313" key="2">
    <source>
        <dbReference type="EMBL" id="PAU82519.1"/>
    </source>
</evidence>
<dbReference type="InterPro" id="IPR033455">
    <property type="entry name" value="AbiEi_3_N"/>
</dbReference>
<organism evidence="2 3">
    <name type="scientific">Halovibrio salipaludis</name>
    <dbReference type="NCBI Taxonomy" id="2032626"/>
    <lineage>
        <taxon>Bacteria</taxon>
        <taxon>Pseudomonadati</taxon>
        <taxon>Pseudomonadota</taxon>
        <taxon>Gammaproteobacteria</taxon>
        <taxon>Oceanospirillales</taxon>
        <taxon>Halomonadaceae</taxon>
        <taxon>Halovibrio</taxon>
    </lineage>
</organism>
<accession>A0A2A2FD24</accession>
<gene>
    <name evidence="2" type="ORF">CK501_04245</name>
</gene>
<proteinExistence type="predicted"/>
<protein>
    <recommendedName>
        <fullName evidence="1">Transcriptional regulator AbiEi antitoxin N-terminal domain-containing protein</fullName>
    </recommendedName>
</protein>
<name>A0A2A2FD24_9GAMM</name>
<dbReference type="AlphaFoldDB" id="A0A2A2FD24"/>
<keyword evidence="3" id="KW-1185">Reference proteome</keyword>
<feature type="domain" description="Transcriptional regulator AbiEi antitoxin N-terminal" evidence="1">
    <location>
        <begin position="6"/>
        <end position="96"/>
    </location>
</feature>
<reference evidence="2 3" key="1">
    <citation type="submission" date="2017-08" db="EMBL/GenBank/DDBJ databases">
        <title>Halovibrio sewagensis sp. nov., isolated from wastewater of high salinity.</title>
        <authorList>
            <person name="Dong X."/>
            <person name="Zhang G."/>
        </authorList>
    </citation>
    <scope>NUCLEOTIDE SEQUENCE [LARGE SCALE GENOMIC DNA]</scope>
    <source>
        <strain evidence="2 3">YL5-2</strain>
    </source>
</reference>
<dbReference type="Pfam" id="PF11459">
    <property type="entry name" value="AbiEi_3"/>
    <property type="match status" value="1"/>
</dbReference>
<comment type="caution">
    <text evidence="2">The sequence shown here is derived from an EMBL/GenBank/DDBJ whole genome shotgun (WGS) entry which is preliminary data.</text>
</comment>